<keyword evidence="8" id="KW-0675">Receptor</keyword>
<evidence type="ECO:0000256" key="6">
    <source>
        <dbReference type="ARBA" id="ARBA00023077"/>
    </source>
</evidence>
<accession>A0A1G1T4F9</accession>
<dbReference type="PANTHER" id="PTHR30069">
    <property type="entry name" value="TONB-DEPENDENT OUTER MEMBRANE RECEPTOR"/>
    <property type="match status" value="1"/>
</dbReference>
<feature type="signal peptide" evidence="12">
    <location>
        <begin position="1"/>
        <end position="22"/>
    </location>
</feature>
<comment type="subcellular location">
    <subcellularLocation>
        <location evidence="1 10">Cell outer membrane</location>
        <topology evidence="1 10">Multi-pass membrane protein</topology>
    </subcellularLocation>
</comment>
<evidence type="ECO:0000256" key="2">
    <source>
        <dbReference type="ARBA" id="ARBA00022448"/>
    </source>
</evidence>
<evidence type="ECO:0000256" key="12">
    <source>
        <dbReference type="SAM" id="SignalP"/>
    </source>
</evidence>
<dbReference type="Pfam" id="PF00593">
    <property type="entry name" value="TonB_dep_Rec_b-barrel"/>
    <property type="match status" value="1"/>
</dbReference>
<feature type="domain" description="TonB-dependent receptor plug" evidence="14">
    <location>
        <begin position="117"/>
        <end position="252"/>
    </location>
</feature>
<dbReference type="SUPFAM" id="SSF56935">
    <property type="entry name" value="Porins"/>
    <property type="match status" value="1"/>
</dbReference>
<dbReference type="Gene3D" id="2.40.170.20">
    <property type="entry name" value="TonB-dependent receptor, beta-barrel domain"/>
    <property type="match status" value="1"/>
</dbReference>
<dbReference type="STRING" id="1908236.BEN48_14215"/>
<keyword evidence="7 10" id="KW-0472">Membrane</keyword>
<dbReference type="Gene3D" id="2.60.40.1120">
    <property type="entry name" value="Carboxypeptidase-like, regulatory domain"/>
    <property type="match status" value="1"/>
</dbReference>
<dbReference type="InterPro" id="IPR036942">
    <property type="entry name" value="Beta-barrel_TonB_sf"/>
</dbReference>
<dbReference type="EMBL" id="MDZC01000056">
    <property type="protein sequence ID" value="OGX85752.1"/>
    <property type="molecule type" value="Genomic_DNA"/>
</dbReference>
<proteinExistence type="inferred from homology"/>
<evidence type="ECO:0000256" key="3">
    <source>
        <dbReference type="ARBA" id="ARBA00022452"/>
    </source>
</evidence>
<dbReference type="NCBIfam" id="TIGR04057">
    <property type="entry name" value="SusC_RagA_signa"/>
    <property type="match status" value="1"/>
</dbReference>
<dbReference type="InterPro" id="IPR039426">
    <property type="entry name" value="TonB-dep_rcpt-like"/>
</dbReference>
<keyword evidence="3 10" id="KW-1134">Transmembrane beta strand</keyword>
<dbReference type="Pfam" id="PF13715">
    <property type="entry name" value="CarbopepD_reg_2"/>
    <property type="match status" value="1"/>
</dbReference>
<dbReference type="NCBIfam" id="TIGR04056">
    <property type="entry name" value="OMP_RagA_SusC"/>
    <property type="match status" value="1"/>
</dbReference>
<feature type="chain" id="PRO_5009578855" evidence="12">
    <location>
        <begin position="23"/>
        <end position="1044"/>
    </location>
</feature>
<dbReference type="InterPro" id="IPR023997">
    <property type="entry name" value="TonB-dep_OMP_SusC/RagA_CS"/>
</dbReference>
<evidence type="ECO:0000259" key="14">
    <source>
        <dbReference type="Pfam" id="PF07715"/>
    </source>
</evidence>
<sequence length="1044" mass="111776">MKKKYWLLFLLLSMLLAPPGWAQAPGTVTGTVTSATDQSPLPGVTVLVKGTTVGSTTGADGRYAVQAAPGAVLVFSFIGYTPQERTVGSDATLSLSLKESTTGLDEVVVTAYNIAQDKRELVTAVQEVKAKDIIDSRQTNVVNALQGKVAGVNITSSGGSPGEGASIIIRGGTSLDGDNQPLFVIDGMIMDNSSFQESTAPGGGSAFNGLLGRSVGSANRAGDLNPEDIASITVLKGPAAAALYGLRAANGAVVITTKKGVAGRTTLNFRTQYSVDAVNRLPKMQSEYGRGSNGIFDAATRISYGPRFAPGQEVYDNLRNFYQKGQTFQNFLNMSGGSEKANFFVSASNLEQTGVTPSSRYDKSTVRLSGTAEISPKLSVSGSSQYLTSGGERPIQGPGLFGSSGGFMLSLLNWPRDDDARNFLNPDGSRRRLLALGNGTDADADNPYWTVRNNPQTDRTNRFIGNVQLGFKATNWLRLSHNIGTDLYTTRTTSVRAVGTSQVGNQNGGLAESVVQSRLITATSLATLSHTVNDNLSGSLILGNTIEANESEAVDYIGLIFQNPTFIGLNNTVNRNALQRDATRHLIGNFARLNTTFFNQVFLELQARYDQSSTLPRPDEGKIFGKGFLYGSAGLGYEFSKTLGLEQNNILNYGQLRASVAEVGRDTGPYRVLSALTQNQFIGGGFRNDFFGSNPNLKPERTRTYEAGVKLQFLKNRLGLDFNYYYSRTRDQLIAPRVSQAAGFILQYINGGIVTNEGQEIAITGTPVKTASGFTWDVIANFYHNTNRVEELPNPLTVVFQSDAFITNVHQGGAFPGRPISGVGASDFSRVNDPNSPDNGKIIINGATGYPVVSPAFAYAGNRAPRFTTQFTNTFTYKGLSLTSLLDFRVGGVVINGNDWYQTTVGTSTRTADRYKQVVFDGVVRNSDGTFTPNTRPVELTQAYYTSILGAAGTAFIEDGSWARLRYMTLSYGLPVSWLSATKFIKSVELSVTGRNLVLLTNYSGADPETSAAGAGVRGGGSGGFDYGNVPATRGVDMGLRVNF</sequence>
<evidence type="ECO:0000256" key="5">
    <source>
        <dbReference type="ARBA" id="ARBA00022729"/>
    </source>
</evidence>
<name>A0A1G1T4F9_9BACT</name>
<dbReference type="GO" id="GO:0015344">
    <property type="term" value="F:siderophore uptake transmembrane transporter activity"/>
    <property type="evidence" value="ECO:0007669"/>
    <property type="project" value="TreeGrafter"/>
</dbReference>
<dbReference type="InterPro" id="IPR037066">
    <property type="entry name" value="Plug_dom_sf"/>
</dbReference>
<dbReference type="OrthoDB" id="9768177at2"/>
<evidence type="ECO:0000256" key="7">
    <source>
        <dbReference type="ARBA" id="ARBA00023136"/>
    </source>
</evidence>
<feature type="domain" description="TonB-dependent receptor-like beta-barrel" evidence="13">
    <location>
        <begin position="418"/>
        <end position="787"/>
    </location>
</feature>
<evidence type="ECO:0000313" key="16">
    <source>
        <dbReference type="Proteomes" id="UP000177791"/>
    </source>
</evidence>
<protein>
    <submittedName>
        <fullName evidence="15">SusC/RagA family TonB-linked outer membrane protein</fullName>
    </submittedName>
</protein>
<dbReference type="PROSITE" id="PS52016">
    <property type="entry name" value="TONB_DEPENDENT_REC_3"/>
    <property type="match status" value="1"/>
</dbReference>
<keyword evidence="2 10" id="KW-0813">Transport</keyword>
<comment type="caution">
    <text evidence="15">The sequence shown here is derived from an EMBL/GenBank/DDBJ whole genome shotgun (WGS) entry which is preliminary data.</text>
</comment>
<dbReference type="Gene3D" id="2.170.130.10">
    <property type="entry name" value="TonB-dependent receptor, plug domain"/>
    <property type="match status" value="1"/>
</dbReference>
<evidence type="ECO:0000256" key="4">
    <source>
        <dbReference type="ARBA" id="ARBA00022692"/>
    </source>
</evidence>
<keyword evidence="6 11" id="KW-0798">TonB box</keyword>
<evidence type="ECO:0000256" key="10">
    <source>
        <dbReference type="PROSITE-ProRule" id="PRU01360"/>
    </source>
</evidence>
<organism evidence="15 16">
    <name type="scientific">Hymenobacter glacialis</name>
    <dbReference type="NCBI Taxonomy" id="1908236"/>
    <lineage>
        <taxon>Bacteria</taxon>
        <taxon>Pseudomonadati</taxon>
        <taxon>Bacteroidota</taxon>
        <taxon>Cytophagia</taxon>
        <taxon>Cytophagales</taxon>
        <taxon>Hymenobacteraceae</taxon>
        <taxon>Hymenobacter</taxon>
    </lineage>
</organism>
<keyword evidence="4 10" id="KW-0812">Transmembrane</keyword>
<dbReference type="PANTHER" id="PTHR30069:SF29">
    <property type="entry name" value="HEMOGLOBIN AND HEMOGLOBIN-HAPTOGLOBIN-BINDING PROTEIN 1-RELATED"/>
    <property type="match status" value="1"/>
</dbReference>
<dbReference type="RefSeq" id="WP_070734035.1">
    <property type="nucleotide sequence ID" value="NZ_MDZC01000056.1"/>
</dbReference>
<dbReference type="GO" id="GO:0044718">
    <property type="term" value="P:siderophore transmembrane transport"/>
    <property type="evidence" value="ECO:0007669"/>
    <property type="project" value="TreeGrafter"/>
</dbReference>
<comment type="similarity">
    <text evidence="10 11">Belongs to the TonB-dependent receptor family.</text>
</comment>
<keyword evidence="5 12" id="KW-0732">Signal</keyword>
<dbReference type="Pfam" id="PF07715">
    <property type="entry name" value="Plug"/>
    <property type="match status" value="1"/>
</dbReference>
<evidence type="ECO:0000313" key="15">
    <source>
        <dbReference type="EMBL" id="OGX85752.1"/>
    </source>
</evidence>
<gene>
    <name evidence="15" type="ORF">BEN48_14215</name>
</gene>
<evidence type="ECO:0000256" key="11">
    <source>
        <dbReference type="RuleBase" id="RU003357"/>
    </source>
</evidence>
<evidence type="ECO:0000256" key="1">
    <source>
        <dbReference type="ARBA" id="ARBA00004571"/>
    </source>
</evidence>
<dbReference type="Proteomes" id="UP000177791">
    <property type="component" value="Unassembled WGS sequence"/>
</dbReference>
<evidence type="ECO:0000259" key="13">
    <source>
        <dbReference type="Pfam" id="PF00593"/>
    </source>
</evidence>
<dbReference type="SUPFAM" id="SSF49464">
    <property type="entry name" value="Carboxypeptidase regulatory domain-like"/>
    <property type="match status" value="1"/>
</dbReference>
<keyword evidence="16" id="KW-1185">Reference proteome</keyword>
<evidence type="ECO:0000256" key="8">
    <source>
        <dbReference type="ARBA" id="ARBA00023170"/>
    </source>
</evidence>
<keyword evidence="9 10" id="KW-0998">Cell outer membrane</keyword>
<evidence type="ECO:0000256" key="9">
    <source>
        <dbReference type="ARBA" id="ARBA00023237"/>
    </source>
</evidence>
<dbReference type="InterPro" id="IPR012910">
    <property type="entry name" value="Plug_dom"/>
</dbReference>
<dbReference type="GO" id="GO:0009279">
    <property type="term" value="C:cell outer membrane"/>
    <property type="evidence" value="ECO:0007669"/>
    <property type="project" value="UniProtKB-SubCell"/>
</dbReference>
<dbReference type="AlphaFoldDB" id="A0A1G1T4F9"/>
<dbReference type="InterPro" id="IPR000531">
    <property type="entry name" value="Beta-barrel_TonB"/>
</dbReference>
<reference evidence="15 16" key="1">
    <citation type="submission" date="2016-08" db="EMBL/GenBank/DDBJ databases">
        <title>Hymenobacter coccineus sp. nov., Hymenobacter lapidarius sp. nov. and Hymenobacter glacialis sp. nov., isolated from Antarctic soil.</title>
        <authorList>
            <person name="Sedlacek I."/>
            <person name="Kralova S."/>
            <person name="Kyrova K."/>
            <person name="Maslanova I."/>
            <person name="Stankova E."/>
            <person name="Vrbovska V."/>
            <person name="Nemec M."/>
            <person name="Bartak M."/>
            <person name="Svec P."/>
            <person name="Busse H.-J."/>
            <person name="Pantucek R."/>
        </authorList>
    </citation>
    <scope>NUCLEOTIDE SEQUENCE [LARGE SCALE GENOMIC DNA]</scope>
    <source>
        <strain evidence="15 16">CCM 8648</strain>
    </source>
</reference>
<dbReference type="InterPro" id="IPR008969">
    <property type="entry name" value="CarboxyPept-like_regulatory"/>
</dbReference>
<dbReference type="InterPro" id="IPR023996">
    <property type="entry name" value="TonB-dep_OMP_SusC/RagA"/>
</dbReference>